<gene>
    <name evidence="2" type="ORF">ES724_12390</name>
</gene>
<dbReference type="GO" id="GO:0015035">
    <property type="term" value="F:protein-disulfide reductase activity"/>
    <property type="evidence" value="ECO:0007669"/>
    <property type="project" value="InterPro"/>
</dbReference>
<dbReference type="Proteomes" id="UP000321367">
    <property type="component" value="Unassembled WGS sequence"/>
</dbReference>
<evidence type="ECO:0000313" key="2">
    <source>
        <dbReference type="EMBL" id="TXD92878.1"/>
    </source>
</evidence>
<accession>A0A5C6ZR91</accession>
<dbReference type="InterPro" id="IPR007263">
    <property type="entry name" value="DCC1-like"/>
</dbReference>
<dbReference type="RefSeq" id="WP_146933379.1">
    <property type="nucleotide sequence ID" value="NZ_CBCSHZ010000015.1"/>
</dbReference>
<dbReference type="Pfam" id="PF04134">
    <property type="entry name" value="DCC1-like"/>
    <property type="match status" value="1"/>
</dbReference>
<keyword evidence="1" id="KW-0472">Membrane</keyword>
<dbReference type="OrthoDB" id="9785438at2"/>
<keyword evidence="1" id="KW-0812">Transmembrane</keyword>
<evidence type="ECO:0000313" key="3">
    <source>
        <dbReference type="Proteomes" id="UP000321367"/>
    </source>
</evidence>
<protein>
    <submittedName>
        <fullName evidence="2">DUF393 domain-containing protein</fullName>
    </submittedName>
</protein>
<evidence type="ECO:0000256" key="1">
    <source>
        <dbReference type="SAM" id="Phobius"/>
    </source>
</evidence>
<comment type="caution">
    <text evidence="2">The sequence shown here is derived from an EMBL/GenBank/DDBJ whole genome shotgun (WGS) entry which is preliminary data.</text>
</comment>
<organism evidence="2 3">
    <name type="scientific">Gillisia hiemivivida</name>
    <dbReference type="NCBI Taxonomy" id="291190"/>
    <lineage>
        <taxon>Bacteria</taxon>
        <taxon>Pseudomonadati</taxon>
        <taxon>Bacteroidota</taxon>
        <taxon>Flavobacteriia</taxon>
        <taxon>Flavobacteriales</taxon>
        <taxon>Flavobacteriaceae</taxon>
        <taxon>Gillisia</taxon>
    </lineage>
</organism>
<reference evidence="2 3" key="1">
    <citation type="submission" date="2019-08" db="EMBL/GenBank/DDBJ databases">
        <title>Genome sequence of Gillisia hiemivivida IC154 (type strain).</title>
        <authorList>
            <person name="Bowman J.P."/>
        </authorList>
    </citation>
    <scope>NUCLEOTIDE SEQUENCE [LARGE SCALE GENOMIC DNA]</scope>
    <source>
        <strain evidence="2 3">IC154</strain>
    </source>
</reference>
<dbReference type="AlphaFoldDB" id="A0A5C6ZR91"/>
<name>A0A5C6ZR91_9FLAO</name>
<keyword evidence="1" id="KW-1133">Transmembrane helix</keyword>
<feature type="transmembrane region" description="Helical" evidence="1">
    <location>
        <begin position="138"/>
        <end position="153"/>
    </location>
</feature>
<sequence>MFQEINSTKYPPEHSTLVWDGECKFCKWWKDRWEHKIKGKVQFRTYQDVHLKFPDIPKKEFQKASRLIDTNGNVYSGPDSAYKLYYYLGKPKWHLWYKRQKWFKVFSNNAYNHIAKNRSFYYKVTILLFGNDPTKPKIYWFYYVLLLILILISI</sequence>
<dbReference type="EMBL" id="VORY01000016">
    <property type="protein sequence ID" value="TXD92878.1"/>
    <property type="molecule type" value="Genomic_DNA"/>
</dbReference>
<keyword evidence="3" id="KW-1185">Reference proteome</keyword>
<proteinExistence type="predicted"/>